<dbReference type="GO" id="GO:0016787">
    <property type="term" value="F:hydrolase activity"/>
    <property type="evidence" value="ECO:0007669"/>
    <property type="project" value="UniProtKB-KW"/>
</dbReference>
<dbReference type="PANTHER" id="PTHR33317">
    <property type="entry name" value="POLYNUCLEOTIDYL TRANSFERASE, RIBONUCLEASE H-LIKE SUPERFAMILY PROTEIN"/>
    <property type="match status" value="1"/>
</dbReference>
<dbReference type="FunFam" id="3.30.420.140:FF:000009">
    <property type="entry name" value="Holliday junction resolvase"/>
    <property type="match status" value="1"/>
</dbReference>
<dbReference type="Proteomes" id="UP000663760">
    <property type="component" value="Chromosome 10"/>
</dbReference>
<evidence type="ECO:0000256" key="3">
    <source>
        <dbReference type="ARBA" id="ARBA00022722"/>
    </source>
</evidence>
<dbReference type="NCBIfam" id="TIGR00250">
    <property type="entry name" value="RNAse_H_YqgF"/>
    <property type="match status" value="1"/>
</dbReference>
<dbReference type="Gene3D" id="3.30.420.140">
    <property type="entry name" value="YqgF/RNase H-like domain"/>
    <property type="match status" value="1"/>
</dbReference>
<evidence type="ECO:0000256" key="2">
    <source>
        <dbReference type="ARBA" id="ARBA00022517"/>
    </source>
</evidence>
<organism evidence="6 7">
    <name type="scientific">Spirodela intermedia</name>
    <name type="common">Intermediate duckweed</name>
    <dbReference type="NCBI Taxonomy" id="51605"/>
    <lineage>
        <taxon>Eukaryota</taxon>
        <taxon>Viridiplantae</taxon>
        <taxon>Streptophyta</taxon>
        <taxon>Embryophyta</taxon>
        <taxon>Tracheophyta</taxon>
        <taxon>Spermatophyta</taxon>
        <taxon>Magnoliopsida</taxon>
        <taxon>Liliopsida</taxon>
        <taxon>Araceae</taxon>
        <taxon>Lemnoideae</taxon>
        <taxon>Spirodela</taxon>
    </lineage>
</organism>
<evidence type="ECO:0000259" key="5">
    <source>
        <dbReference type="SMART" id="SM00732"/>
    </source>
</evidence>
<keyword evidence="7" id="KW-1185">Reference proteome</keyword>
<gene>
    <name evidence="6" type="ORF">SI8410_10014268</name>
</gene>
<keyword evidence="1" id="KW-0963">Cytoplasm</keyword>
<dbReference type="AlphaFoldDB" id="A0A7I8L0P1"/>
<reference evidence="6" key="1">
    <citation type="submission" date="2020-02" db="EMBL/GenBank/DDBJ databases">
        <authorList>
            <person name="Scholz U."/>
            <person name="Mascher M."/>
            <person name="Fiebig A."/>
        </authorList>
    </citation>
    <scope>NUCLEOTIDE SEQUENCE</scope>
</reference>
<dbReference type="CDD" id="cd16964">
    <property type="entry name" value="YqgF"/>
    <property type="match status" value="1"/>
</dbReference>
<dbReference type="InterPro" id="IPR012337">
    <property type="entry name" value="RNaseH-like_sf"/>
</dbReference>
<dbReference type="InterPro" id="IPR005227">
    <property type="entry name" value="YqgF"/>
</dbReference>
<dbReference type="OrthoDB" id="430851at2759"/>
<keyword evidence="3" id="KW-0540">Nuclease</keyword>
<accession>A0A7I8L0P1</accession>
<feature type="domain" description="YqgF/RNase H-like" evidence="5">
    <location>
        <begin position="104"/>
        <end position="205"/>
    </location>
</feature>
<proteinExistence type="inferred from homology"/>
<protein>
    <recommendedName>
        <fullName evidence="5">YqgF/RNase H-like domain-containing protein</fullName>
    </recommendedName>
</protein>
<evidence type="ECO:0000256" key="1">
    <source>
        <dbReference type="ARBA" id="ARBA00022490"/>
    </source>
</evidence>
<keyword evidence="2" id="KW-0690">Ribosome biogenesis</keyword>
<name>A0A7I8L0P1_SPIIN</name>
<dbReference type="SUPFAM" id="SSF53098">
    <property type="entry name" value="Ribonuclease H-like"/>
    <property type="match status" value="1"/>
</dbReference>
<keyword evidence="4" id="KW-0378">Hydrolase</keyword>
<evidence type="ECO:0000313" key="7">
    <source>
        <dbReference type="Proteomes" id="UP000663760"/>
    </source>
</evidence>
<dbReference type="GO" id="GO:0004518">
    <property type="term" value="F:nuclease activity"/>
    <property type="evidence" value="ECO:0007669"/>
    <property type="project" value="UniProtKB-KW"/>
</dbReference>
<sequence length="269" mass="29368">MLQRLLFPCSSPAAAPPPVAALSPCPTPSGVPGWTLQRKFESRSPCCGRYPSFRWGDKAAGNVKVASSPRSLDDGLAASGVLPSDPALLPNALRRERHPTWSVGFSLGVDLGNSRTGLALGKGLAPPRPLIVLEMRGQKLETRIMEIAKREEVDEFIIGLPRSHDGKETVQSNKVRSIAGRLAVRAAESGWRVFLQDEHGTSVEALDYMIDTGLKRSARQGKIDSYAAVMVLERYFSAQGHEAELVLPKQLELLNMLRRGPCQDEDFLT</sequence>
<dbReference type="SMART" id="SM00732">
    <property type="entry name" value="YqgFc"/>
    <property type="match status" value="1"/>
</dbReference>
<dbReference type="EMBL" id="LR746273">
    <property type="protein sequence ID" value="CAA7403590.1"/>
    <property type="molecule type" value="Genomic_DNA"/>
</dbReference>
<dbReference type="GO" id="GO:0000967">
    <property type="term" value="P:rRNA 5'-end processing"/>
    <property type="evidence" value="ECO:0007669"/>
    <property type="project" value="TreeGrafter"/>
</dbReference>
<dbReference type="InterPro" id="IPR006641">
    <property type="entry name" value="YqgF/RNaseH-like_dom"/>
</dbReference>
<dbReference type="Pfam" id="PF03652">
    <property type="entry name" value="RuvX"/>
    <property type="match status" value="1"/>
</dbReference>
<dbReference type="InterPro" id="IPR037027">
    <property type="entry name" value="YqgF/RNaseH-like_dom_sf"/>
</dbReference>
<dbReference type="HAMAP" id="MF_00651">
    <property type="entry name" value="Nuclease_YqgF"/>
    <property type="match status" value="1"/>
</dbReference>
<dbReference type="PANTHER" id="PTHR33317:SF4">
    <property type="entry name" value="POLYNUCLEOTIDYL TRANSFERASE, RIBONUCLEASE H-LIKE SUPERFAMILY PROTEIN"/>
    <property type="match status" value="1"/>
</dbReference>
<evidence type="ECO:0000256" key="4">
    <source>
        <dbReference type="ARBA" id="ARBA00022801"/>
    </source>
</evidence>
<evidence type="ECO:0000313" key="6">
    <source>
        <dbReference type="EMBL" id="CAA7403590.1"/>
    </source>
</evidence>